<dbReference type="InterPro" id="IPR044925">
    <property type="entry name" value="His-Me_finger_sf"/>
</dbReference>
<evidence type="ECO:0000313" key="2">
    <source>
        <dbReference type="EMBL" id="CAE7650367.1"/>
    </source>
</evidence>
<accession>A0A812VYY4</accession>
<dbReference type="Gene3D" id="3.90.75.20">
    <property type="match status" value="2"/>
</dbReference>
<keyword evidence="3" id="KW-1185">Reference proteome</keyword>
<feature type="domain" description="HNH nuclease" evidence="1">
    <location>
        <begin position="153"/>
        <end position="202"/>
    </location>
</feature>
<dbReference type="EMBL" id="CAJNIZ010043119">
    <property type="protein sequence ID" value="CAE7650367.1"/>
    <property type="molecule type" value="Genomic_DNA"/>
</dbReference>
<dbReference type="Proteomes" id="UP000649617">
    <property type="component" value="Unassembled WGS sequence"/>
</dbReference>
<reference evidence="2" key="1">
    <citation type="submission" date="2021-02" db="EMBL/GenBank/DDBJ databases">
        <authorList>
            <person name="Dougan E. K."/>
            <person name="Rhodes N."/>
            <person name="Thang M."/>
            <person name="Chan C."/>
        </authorList>
    </citation>
    <scope>NUCLEOTIDE SEQUENCE</scope>
</reference>
<sequence length="295" mass="32818">MDGDRSNNRVSNLEYVTPAENALHAWSIKPNRGQPILWRACGTQPWVHASSQSAAARSLGVSQHCILSCRRGLRANCPGNGASYEFRAASVVEVEAEQLDHEIWKLASYPGNDSRISGLMVSDHGRVRSTSRNGDVVSRGYLNANGYHVASKNKRNYMVHRLVAATFLGQPAQPDLQVNHKDGHKANNHLLNLEYVTASENVKHACALQARRQQARRKGMHVEASLKESDGQWLQFHSIKAAAEHTATTAWRISRVCHGHLAVDPTSLWNFRFLGRSSGEPDEEWRTVVFEGARV</sequence>
<comment type="caution">
    <text evidence="2">The sequence shown here is derived from an EMBL/GenBank/DDBJ whole genome shotgun (WGS) entry which is preliminary data.</text>
</comment>
<name>A0A812VYY4_SYMPI</name>
<gene>
    <name evidence="2" type="primary">yosQ</name>
    <name evidence="2" type="ORF">SPIL2461_LOCUS17355</name>
</gene>
<dbReference type="AlphaFoldDB" id="A0A812VYY4"/>
<evidence type="ECO:0000313" key="3">
    <source>
        <dbReference type="Proteomes" id="UP000649617"/>
    </source>
</evidence>
<organism evidence="2 3">
    <name type="scientific">Symbiodinium pilosum</name>
    <name type="common">Dinoflagellate</name>
    <dbReference type="NCBI Taxonomy" id="2952"/>
    <lineage>
        <taxon>Eukaryota</taxon>
        <taxon>Sar</taxon>
        <taxon>Alveolata</taxon>
        <taxon>Dinophyceae</taxon>
        <taxon>Suessiales</taxon>
        <taxon>Symbiodiniaceae</taxon>
        <taxon>Symbiodinium</taxon>
    </lineage>
</organism>
<proteinExistence type="predicted"/>
<dbReference type="InterPro" id="IPR003615">
    <property type="entry name" value="HNH_nuc"/>
</dbReference>
<evidence type="ECO:0000259" key="1">
    <source>
        <dbReference type="SMART" id="SM00507"/>
    </source>
</evidence>
<dbReference type="SMART" id="SM00507">
    <property type="entry name" value="HNHc"/>
    <property type="match status" value="1"/>
</dbReference>
<dbReference type="SUPFAM" id="SSF54060">
    <property type="entry name" value="His-Me finger endonucleases"/>
    <property type="match status" value="1"/>
</dbReference>
<dbReference type="Pfam" id="PF13392">
    <property type="entry name" value="HNH_3"/>
    <property type="match status" value="2"/>
</dbReference>
<protein>
    <submittedName>
        <fullName evidence="2">YosQ protein</fullName>
    </submittedName>
</protein>
<dbReference type="OrthoDB" id="430296at2759"/>